<name>A0A5A8F8U7_9BACT</name>
<dbReference type="Pfam" id="PF19289">
    <property type="entry name" value="PmbA_TldD_3rd"/>
    <property type="match status" value="1"/>
</dbReference>
<evidence type="ECO:0000313" key="9">
    <source>
        <dbReference type="Proteomes" id="UP000322876"/>
    </source>
</evidence>
<evidence type="ECO:0000259" key="5">
    <source>
        <dbReference type="Pfam" id="PF01523"/>
    </source>
</evidence>
<dbReference type="PIRSF" id="PIRSF004919">
    <property type="entry name" value="TldD"/>
    <property type="match status" value="1"/>
</dbReference>
<evidence type="ECO:0000313" key="8">
    <source>
        <dbReference type="EMBL" id="KAA0259311.1"/>
    </source>
</evidence>
<dbReference type="InterPro" id="IPR035068">
    <property type="entry name" value="TldD/PmbA_N"/>
</dbReference>
<evidence type="ECO:0000259" key="6">
    <source>
        <dbReference type="Pfam" id="PF19289"/>
    </source>
</evidence>
<feature type="domain" description="Metalloprotease TldD/E central" evidence="7">
    <location>
        <begin position="108"/>
        <end position="215"/>
    </location>
</feature>
<evidence type="ECO:0000256" key="4">
    <source>
        <dbReference type="ARBA" id="ARBA00023049"/>
    </source>
</evidence>
<evidence type="ECO:0000256" key="1">
    <source>
        <dbReference type="ARBA" id="ARBA00005836"/>
    </source>
</evidence>
<keyword evidence="4" id="KW-0482">Metalloprotease</keyword>
<dbReference type="Proteomes" id="UP000322876">
    <property type="component" value="Unassembled WGS sequence"/>
</dbReference>
<dbReference type="EMBL" id="VFJB01000001">
    <property type="protein sequence ID" value="KAA0259311.1"/>
    <property type="molecule type" value="Genomic_DNA"/>
</dbReference>
<evidence type="ECO:0000256" key="3">
    <source>
        <dbReference type="ARBA" id="ARBA00022801"/>
    </source>
</evidence>
<reference evidence="8 9" key="1">
    <citation type="submission" date="2019-06" db="EMBL/GenBank/DDBJ databases">
        <title>Genomic insights into carbon and energy metabolism of Deferribacter autotrophicus revealed new metabolic traits in the phylum Deferribacteres.</title>
        <authorList>
            <person name="Slobodkin A.I."/>
            <person name="Slobodkina G.B."/>
            <person name="Allioux M."/>
            <person name="Alain K."/>
            <person name="Jebbar M."/>
            <person name="Shadrin V."/>
            <person name="Kublanov I.V."/>
            <person name="Toshchakov S.V."/>
            <person name="Bonch-Osmolovskaya E.A."/>
        </authorList>
    </citation>
    <scope>NUCLEOTIDE SEQUENCE [LARGE SCALE GENOMIC DNA]</scope>
    <source>
        <strain evidence="8 9">SL50</strain>
    </source>
</reference>
<dbReference type="RefSeq" id="WP_149265131.1">
    <property type="nucleotide sequence ID" value="NZ_VFJB01000001.1"/>
</dbReference>
<evidence type="ECO:0000259" key="7">
    <source>
        <dbReference type="Pfam" id="PF19290"/>
    </source>
</evidence>
<gene>
    <name evidence="8" type="ORF">FHQ18_00070</name>
</gene>
<dbReference type="InterPro" id="IPR045569">
    <property type="entry name" value="Metalloprtase-TldD/E_C"/>
</dbReference>
<dbReference type="PANTHER" id="PTHR30624">
    <property type="entry name" value="UNCHARACTERIZED PROTEIN TLDD AND PMBA"/>
    <property type="match status" value="1"/>
</dbReference>
<dbReference type="PANTHER" id="PTHR30624:SF4">
    <property type="entry name" value="METALLOPROTEASE TLDD"/>
    <property type="match status" value="1"/>
</dbReference>
<sequence length="455" mass="50764">MSGKSLYYDIINMLKVYGDYAEIYIEKTEYNSIVFEDKNLERFENVHDSGIGFRLIRDFKTYYAFTNSFEIQDIKECAEAICKYSESGNSDYLLDFTKKEFDYNYKKLPKDINIKDKIELVKRVDSNGWNSNLVKQVVTTYKDTIKNVRIINTEGCDYSQQLSYITLFCTVICEKDGVIQTGYESLGGLYDYDTFIKEDVEKVSEKALKRALLNLDADYAPAGEMTVVLSSSAGGTMIHEAVGHGLEADLATNGLSVYQGRLGEKVASEKITVVDDATFMGKRGSFLFDDEGVEAQKTVLIKDGVLISYMYDRLYAMKNGVQSTGNGRRQSYRYKPIVRMTNTYIESGKDDPEDIIKSVDKGILVVKMGGGQVNTVNGDFVFEVNEGYLLENGEVKKPIRNATLIGNGPKIMQEIDMVGSDLGFGIGTCGKDGQGVPISDAQPTIRIPRITVGGK</sequence>
<dbReference type="GO" id="GO:0005829">
    <property type="term" value="C:cytosol"/>
    <property type="evidence" value="ECO:0007669"/>
    <property type="project" value="TreeGrafter"/>
</dbReference>
<comment type="caution">
    <text evidence="8">The sequence shown here is derived from an EMBL/GenBank/DDBJ whole genome shotgun (WGS) entry which is preliminary data.</text>
</comment>
<dbReference type="AlphaFoldDB" id="A0A5A8F8U7"/>
<comment type="similarity">
    <text evidence="1">Belongs to the peptidase U62 family.</text>
</comment>
<dbReference type="InterPro" id="IPR025502">
    <property type="entry name" value="TldD"/>
</dbReference>
<protein>
    <submittedName>
        <fullName evidence="8">TldD/PmbA family protein</fullName>
    </submittedName>
</protein>
<keyword evidence="3" id="KW-0378">Hydrolase</keyword>
<keyword evidence="2" id="KW-0645">Protease</keyword>
<accession>A0A5A8F8U7</accession>
<organism evidence="8 9">
    <name type="scientific">Deferribacter autotrophicus</name>
    <dbReference type="NCBI Taxonomy" id="500465"/>
    <lineage>
        <taxon>Bacteria</taxon>
        <taxon>Pseudomonadati</taxon>
        <taxon>Deferribacterota</taxon>
        <taxon>Deferribacteres</taxon>
        <taxon>Deferribacterales</taxon>
        <taxon>Deferribacteraceae</taxon>
        <taxon>Deferribacter</taxon>
    </lineage>
</organism>
<feature type="domain" description="Metalloprotease TldD/E N-terminal" evidence="5">
    <location>
        <begin position="21"/>
        <end position="80"/>
    </location>
</feature>
<dbReference type="Pfam" id="PF19290">
    <property type="entry name" value="PmbA_TldD_2nd"/>
    <property type="match status" value="1"/>
</dbReference>
<keyword evidence="9" id="KW-1185">Reference proteome</keyword>
<proteinExistence type="inferred from homology"/>
<feature type="domain" description="Metalloprotease TldD/E C-terminal" evidence="6">
    <location>
        <begin position="223"/>
        <end position="454"/>
    </location>
</feature>
<dbReference type="InterPro" id="IPR045570">
    <property type="entry name" value="Metalloprtase-TldD/E_cen_dom"/>
</dbReference>
<dbReference type="InterPro" id="IPR051463">
    <property type="entry name" value="Peptidase_U62_metallo"/>
</dbReference>
<dbReference type="SUPFAM" id="SSF111283">
    <property type="entry name" value="Putative modulator of DNA gyrase, PmbA/TldD"/>
    <property type="match status" value="1"/>
</dbReference>
<dbReference type="OrthoDB" id="9803213at2"/>
<evidence type="ECO:0000256" key="2">
    <source>
        <dbReference type="ARBA" id="ARBA00022670"/>
    </source>
</evidence>
<dbReference type="GO" id="GO:0006508">
    <property type="term" value="P:proteolysis"/>
    <property type="evidence" value="ECO:0007669"/>
    <property type="project" value="UniProtKB-KW"/>
</dbReference>
<dbReference type="Gene3D" id="3.30.2290.10">
    <property type="entry name" value="PmbA/TldD superfamily"/>
    <property type="match status" value="1"/>
</dbReference>
<dbReference type="Pfam" id="PF01523">
    <property type="entry name" value="PmbA_TldD_1st"/>
    <property type="match status" value="1"/>
</dbReference>
<dbReference type="InterPro" id="IPR002510">
    <property type="entry name" value="Metalloprtase-TldD/E_N"/>
</dbReference>
<dbReference type="InterPro" id="IPR036059">
    <property type="entry name" value="TldD/PmbA_sf"/>
</dbReference>
<dbReference type="GO" id="GO:0008237">
    <property type="term" value="F:metallopeptidase activity"/>
    <property type="evidence" value="ECO:0007669"/>
    <property type="project" value="UniProtKB-KW"/>
</dbReference>